<proteinExistence type="predicted"/>
<gene>
    <name evidence="1" type="ORF">LOD99_7686</name>
</gene>
<dbReference type="PANTHER" id="PTHR46114">
    <property type="entry name" value="APPLE DOMAIN-CONTAINING PROTEIN"/>
    <property type="match status" value="1"/>
</dbReference>
<protein>
    <submittedName>
        <fullName evidence="1">Uncharacterized protein</fullName>
    </submittedName>
</protein>
<evidence type="ECO:0000313" key="2">
    <source>
        <dbReference type="Proteomes" id="UP001165289"/>
    </source>
</evidence>
<keyword evidence="2" id="KW-1185">Reference proteome</keyword>
<evidence type="ECO:0000313" key="1">
    <source>
        <dbReference type="EMBL" id="KAI6650636.1"/>
    </source>
</evidence>
<comment type="caution">
    <text evidence="1">The sequence shown here is derived from an EMBL/GenBank/DDBJ whole genome shotgun (WGS) entry which is preliminary data.</text>
</comment>
<name>A0AAV7JQN0_9METZ</name>
<accession>A0AAV7JQN0</accession>
<dbReference type="EMBL" id="JAKMXF010000310">
    <property type="protein sequence ID" value="KAI6650636.1"/>
    <property type="molecule type" value="Genomic_DNA"/>
</dbReference>
<dbReference type="Proteomes" id="UP001165289">
    <property type="component" value="Unassembled WGS sequence"/>
</dbReference>
<reference evidence="1 2" key="1">
    <citation type="journal article" date="2023" name="BMC Biol.">
        <title>The compact genome of the sponge Oopsacas minuta (Hexactinellida) is lacking key metazoan core genes.</title>
        <authorList>
            <person name="Santini S."/>
            <person name="Schenkelaars Q."/>
            <person name="Jourda C."/>
            <person name="Duchesne M."/>
            <person name="Belahbib H."/>
            <person name="Rocher C."/>
            <person name="Selva M."/>
            <person name="Riesgo A."/>
            <person name="Vervoort M."/>
            <person name="Leys S.P."/>
            <person name="Kodjabachian L."/>
            <person name="Le Bivic A."/>
            <person name="Borchiellini C."/>
            <person name="Claverie J.M."/>
            <person name="Renard E."/>
        </authorList>
    </citation>
    <scope>NUCLEOTIDE SEQUENCE [LARGE SCALE GENOMIC DNA]</scope>
    <source>
        <strain evidence="1">SPO-2</strain>
    </source>
</reference>
<dbReference type="PANTHER" id="PTHR46114:SF1">
    <property type="entry name" value="ZAD DOMAIN-CONTAINING PROTEIN"/>
    <property type="match status" value="1"/>
</dbReference>
<dbReference type="AlphaFoldDB" id="A0AAV7JQN0"/>
<sequence>MVNFLLGQQGGYNKYPCFVCLWDSRARKDHWINKVWPLRTDLTVEEANILYELLVPREKIILPPLHIKLGLMKQFVKSLDKDGPCFKYICRSFSGMSNEKLKAGIFDGPQIRILIRNSGFVQSMTNLESSARCAFVLIINNFLGNLKLTTT</sequence>
<organism evidence="1 2">
    <name type="scientific">Oopsacas minuta</name>
    <dbReference type="NCBI Taxonomy" id="111878"/>
    <lineage>
        <taxon>Eukaryota</taxon>
        <taxon>Metazoa</taxon>
        <taxon>Porifera</taxon>
        <taxon>Hexactinellida</taxon>
        <taxon>Hexasterophora</taxon>
        <taxon>Lyssacinosida</taxon>
        <taxon>Leucopsacidae</taxon>
        <taxon>Oopsacas</taxon>
    </lineage>
</organism>